<evidence type="ECO:0000256" key="1">
    <source>
        <dbReference type="SAM" id="MobiDB-lite"/>
    </source>
</evidence>
<dbReference type="EMBL" id="JABFTS010000006">
    <property type="protein sequence ID" value="MCE8052619.1"/>
    <property type="molecule type" value="Genomic_DNA"/>
</dbReference>
<evidence type="ECO:0000313" key="3">
    <source>
        <dbReference type="EMBL" id="MCE8052619.1"/>
    </source>
</evidence>
<evidence type="ECO:0000313" key="4">
    <source>
        <dbReference type="Proteomes" id="UP001320178"/>
    </source>
</evidence>
<protein>
    <submittedName>
        <fullName evidence="3">Uncharacterized protein</fullName>
    </submittedName>
</protein>
<keyword evidence="2" id="KW-0732">Signal</keyword>
<comment type="caution">
    <text evidence="3">The sequence shown here is derived from an EMBL/GenBank/DDBJ whole genome shotgun (WGS) entry which is preliminary data.</text>
</comment>
<proteinExistence type="predicted"/>
<reference evidence="3" key="2">
    <citation type="journal article" date="2021" name="Front. Microbiol.">
        <title>Aerobic Denitrification and Heterotrophic Sulfur Oxidation in the Genus Halomonas Revealed by Six Novel Species Characterizations and Genome-Based Analysis.</title>
        <authorList>
            <person name="Wang L."/>
            <person name="Shao Z."/>
        </authorList>
    </citation>
    <scope>NUCLEOTIDE SEQUENCE</scope>
    <source>
        <strain evidence="3">MCCC 1A05776</strain>
    </source>
</reference>
<feature type="chain" id="PRO_5043778328" evidence="2">
    <location>
        <begin position="25"/>
        <end position="299"/>
    </location>
</feature>
<evidence type="ECO:0000256" key="2">
    <source>
        <dbReference type="SAM" id="SignalP"/>
    </source>
</evidence>
<reference evidence="3" key="1">
    <citation type="submission" date="2020-05" db="EMBL/GenBank/DDBJ databases">
        <authorList>
            <person name="Wang L."/>
            <person name="Shao Z."/>
        </authorList>
    </citation>
    <scope>NUCLEOTIDE SEQUENCE</scope>
    <source>
        <strain evidence="3">MCCC 1A05776</strain>
    </source>
</reference>
<dbReference type="Proteomes" id="UP001320178">
    <property type="component" value="Unassembled WGS sequence"/>
</dbReference>
<accession>A0AAW4YWH3</accession>
<sequence length="299" mass="29627">MTTFKKAPIAIAVTALLASGAAFAQEAEPNFWNPGPGGGNEAQEGYSASSSITSTVNNSKDVSIEHDASFSSDIEVEGGLYLYDFESYAGATVDSKQLNEGNTVDNASTENRANLSGGAFQGASGNIGANVAGGDNNQQANDAALAASDANQVFARASNFSFQSSSDNVANNAGASNSAGVSGGAFQGASGNIAVNAAAGTGNGQQNAFSAAVTEGDSAEATSVGVQQTYANVTDNGLAEVTVDHGWPIGEKTYGGPTTTNSAYVSGGSFQNASGNIGVSVASGSGNQQRNSLAVAGTQ</sequence>
<dbReference type="RefSeq" id="WP_103968815.1">
    <property type="nucleotide sequence ID" value="NZ_FNVC01000006.1"/>
</dbReference>
<name>A0AAW4YWH3_9GAMM</name>
<feature type="signal peptide" evidence="2">
    <location>
        <begin position="1"/>
        <end position="24"/>
    </location>
</feature>
<feature type="region of interest" description="Disordered" evidence="1">
    <location>
        <begin position="29"/>
        <end position="52"/>
    </location>
</feature>
<organism evidence="3 4">
    <name type="scientific">Billgrantia desiderata</name>
    <dbReference type="NCBI Taxonomy" id="52021"/>
    <lineage>
        <taxon>Bacteria</taxon>
        <taxon>Pseudomonadati</taxon>
        <taxon>Pseudomonadota</taxon>
        <taxon>Gammaproteobacteria</taxon>
        <taxon>Oceanospirillales</taxon>
        <taxon>Halomonadaceae</taxon>
        <taxon>Billgrantia</taxon>
    </lineage>
</organism>
<gene>
    <name evidence="3" type="ORF">HOP61_15080</name>
</gene>
<dbReference type="AlphaFoldDB" id="A0AAW4YWH3"/>